<dbReference type="Pfam" id="PF00849">
    <property type="entry name" value="PseudoU_synth_2"/>
    <property type="match status" value="1"/>
</dbReference>
<dbReference type="GO" id="GO:0120159">
    <property type="term" value="F:rRNA pseudouridine synthase activity"/>
    <property type="evidence" value="ECO:0007669"/>
    <property type="project" value="UniProtKB-ARBA"/>
</dbReference>
<dbReference type="EMBL" id="JAJNOR010000001">
    <property type="protein sequence ID" value="MCD2491546.1"/>
    <property type="molecule type" value="Genomic_DNA"/>
</dbReference>
<keyword evidence="3" id="KW-0694">RNA-binding</keyword>
<dbReference type="PANTHER" id="PTHR47683:SF2">
    <property type="entry name" value="RNA-BINDING S4 DOMAIN-CONTAINING PROTEIN"/>
    <property type="match status" value="1"/>
</dbReference>
<dbReference type="PROSITE" id="PS01149">
    <property type="entry name" value="PSI_RSU"/>
    <property type="match status" value="1"/>
</dbReference>
<evidence type="ECO:0000313" key="7">
    <source>
        <dbReference type="Proteomes" id="UP001299265"/>
    </source>
</evidence>
<dbReference type="InterPro" id="IPR036986">
    <property type="entry name" value="S4_RNA-bd_sf"/>
</dbReference>
<evidence type="ECO:0000256" key="2">
    <source>
        <dbReference type="ARBA" id="ARBA00023235"/>
    </source>
</evidence>
<protein>
    <recommendedName>
        <fullName evidence="4">Pseudouridine synthase</fullName>
        <ecNumber evidence="4">5.4.99.-</ecNumber>
    </recommendedName>
</protein>
<dbReference type="InterPro" id="IPR002942">
    <property type="entry name" value="S4_RNA-bd"/>
</dbReference>
<name>A0AAP2W809_9FIRM</name>
<reference evidence="6 7" key="1">
    <citation type="submission" date="2021-11" db="EMBL/GenBank/DDBJ databases">
        <title>Lacrimispora sp. nov. NSJ-141 isolated from human feces.</title>
        <authorList>
            <person name="Abdugheni R."/>
        </authorList>
    </citation>
    <scope>NUCLEOTIDE SEQUENCE [LARGE SCALE GENOMIC DNA]</scope>
    <source>
        <strain evidence="6 7">NSJ-141</strain>
    </source>
</reference>
<keyword evidence="2 4" id="KW-0413">Isomerase</keyword>
<dbReference type="GO" id="GO:0003723">
    <property type="term" value="F:RNA binding"/>
    <property type="evidence" value="ECO:0007669"/>
    <property type="project" value="UniProtKB-KW"/>
</dbReference>
<comment type="similarity">
    <text evidence="1 4">Belongs to the pseudouridine synthase RsuA family.</text>
</comment>
<evidence type="ECO:0000259" key="5">
    <source>
        <dbReference type="SMART" id="SM00363"/>
    </source>
</evidence>
<dbReference type="FunFam" id="3.10.290.10:FF:000003">
    <property type="entry name" value="Pseudouridine synthase"/>
    <property type="match status" value="1"/>
</dbReference>
<dbReference type="Gene3D" id="3.30.70.1560">
    <property type="entry name" value="Alpha-L RNA-binding motif"/>
    <property type="match status" value="1"/>
</dbReference>
<dbReference type="InterPro" id="IPR042092">
    <property type="entry name" value="PsdUridine_s_RsuA/RluB/E/F_cat"/>
</dbReference>
<dbReference type="InterPro" id="IPR000748">
    <property type="entry name" value="PsdUridine_synth_RsuA/RluB/E/F"/>
</dbReference>
<dbReference type="RefSeq" id="WP_231061471.1">
    <property type="nucleotide sequence ID" value="NZ_JAJNOR010000001.1"/>
</dbReference>
<feature type="domain" description="RNA-binding S4" evidence="5">
    <location>
        <begin position="6"/>
        <end position="64"/>
    </location>
</feature>
<evidence type="ECO:0000256" key="1">
    <source>
        <dbReference type="ARBA" id="ARBA00008348"/>
    </source>
</evidence>
<evidence type="ECO:0000256" key="4">
    <source>
        <dbReference type="RuleBase" id="RU003887"/>
    </source>
</evidence>
<sequence length="251" mass="28089">MEEQGIRLNKYLSEAGVCSRREADRLISQGRVTVDGGTASMGQKVLPGQQVCVDGKAVGGKERPVLLLVNKPSGVVCTTAAFKGEKNIVDLVNYPIRVYPVGRLDKESEGLILMTNQGELVNKILRRGNAHSKEYLVKVNKPVTSEFLQAMAKGVPILDTVTAPCRIEKTGPQEFRIILVQGLNRQIRRMCEYFDYRVRGLRRIRVMNFTVDGIPVGSYREAAPEEYEALQELLKNSSGKPWKELNKNKNR</sequence>
<dbReference type="InterPro" id="IPR018496">
    <property type="entry name" value="PsdUridine_synth_RsuA/RluB_CS"/>
</dbReference>
<dbReference type="InterPro" id="IPR050343">
    <property type="entry name" value="RsuA_PseudoU_synthase"/>
</dbReference>
<organism evidence="6 7">
    <name type="scientific">Lientehia hominis</name>
    <dbReference type="NCBI Taxonomy" id="2897778"/>
    <lineage>
        <taxon>Bacteria</taxon>
        <taxon>Bacillati</taxon>
        <taxon>Bacillota</taxon>
        <taxon>Clostridia</taxon>
        <taxon>Lachnospirales</taxon>
        <taxon>Lachnospiraceae</taxon>
        <taxon>Lientehia</taxon>
    </lineage>
</organism>
<dbReference type="PANTHER" id="PTHR47683">
    <property type="entry name" value="PSEUDOURIDINE SYNTHASE FAMILY PROTEIN-RELATED"/>
    <property type="match status" value="1"/>
</dbReference>
<comment type="caution">
    <text evidence="6">The sequence shown here is derived from an EMBL/GenBank/DDBJ whole genome shotgun (WGS) entry which is preliminary data.</text>
</comment>
<dbReference type="Pfam" id="PF01479">
    <property type="entry name" value="S4"/>
    <property type="match status" value="1"/>
</dbReference>
<proteinExistence type="inferred from homology"/>
<dbReference type="PROSITE" id="PS50889">
    <property type="entry name" value="S4"/>
    <property type="match status" value="1"/>
</dbReference>
<accession>A0AAP2W809</accession>
<evidence type="ECO:0000256" key="3">
    <source>
        <dbReference type="PROSITE-ProRule" id="PRU00182"/>
    </source>
</evidence>
<dbReference type="NCBIfam" id="TIGR00093">
    <property type="entry name" value="pseudouridine synthase"/>
    <property type="match status" value="1"/>
</dbReference>
<dbReference type="InterPro" id="IPR006145">
    <property type="entry name" value="PsdUridine_synth_RsuA/RluA"/>
</dbReference>
<dbReference type="CDD" id="cd00165">
    <property type="entry name" value="S4"/>
    <property type="match status" value="1"/>
</dbReference>
<evidence type="ECO:0000313" key="6">
    <source>
        <dbReference type="EMBL" id="MCD2491546.1"/>
    </source>
</evidence>
<dbReference type="InterPro" id="IPR020103">
    <property type="entry name" value="PsdUridine_synth_cat_dom_sf"/>
</dbReference>
<dbReference type="GO" id="GO:0000455">
    <property type="term" value="P:enzyme-directed rRNA pseudouridine synthesis"/>
    <property type="evidence" value="ECO:0007669"/>
    <property type="project" value="UniProtKB-ARBA"/>
</dbReference>
<dbReference type="SMART" id="SM00363">
    <property type="entry name" value="S4"/>
    <property type="match status" value="1"/>
</dbReference>
<dbReference type="SUPFAM" id="SSF55174">
    <property type="entry name" value="Alpha-L RNA-binding motif"/>
    <property type="match status" value="1"/>
</dbReference>
<dbReference type="Gene3D" id="3.30.70.580">
    <property type="entry name" value="Pseudouridine synthase I, catalytic domain, N-terminal subdomain"/>
    <property type="match status" value="1"/>
</dbReference>
<dbReference type="Gene3D" id="3.10.290.10">
    <property type="entry name" value="RNA-binding S4 domain"/>
    <property type="match status" value="1"/>
</dbReference>
<dbReference type="InterPro" id="IPR020094">
    <property type="entry name" value="TruA/RsuA/RluB/E/F_N"/>
</dbReference>
<dbReference type="EC" id="5.4.99.-" evidence="4"/>
<dbReference type="SUPFAM" id="SSF55120">
    <property type="entry name" value="Pseudouridine synthase"/>
    <property type="match status" value="1"/>
</dbReference>
<gene>
    <name evidence="6" type="ORF">LQE92_02745</name>
</gene>
<dbReference type="AlphaFoldDB" id="A0AAP2W809"/>
<dbReference type="Proteomes" id="UP001299265">
    <property type="component" value="Unassembled WGS sequence"/>
</dbReference>
<dbReference type="FunFam" id="3.30.70.1560:FF:000002">
    <property type="entry name" value="Pseudouridine synthase"/>
    <property type="match status" value="1"/>
</dbReference>
<keyword evidence="7" id="KW-1185">Reference proteome</keyword>